<evidence type="ECO:0008006" key="5">
    <source>
        <dbReference type="Google" id="ProtNLM"/>
    </source>
</evidence>
<dbReference type="Proteomes" id="UP001642540">
    <property type="component" value="Unassembled WGS sequence"/>
</dbReference>
<keyword evidence="4" id="KW-1185">Reference proteome</keyword>
<comment type="similarity">
    <text evidence="1">Belongs to the CDV3 family.</text>
</comment>
<feature type="compositionally biased region" description="Basic and acidic residues" evidence="2">
    <location>
        <begin position="19"/>
        <end position="44"/>
    </location>
</feature>
<feature type="compositionally biased region" description="Basic and acidic residues" evidence="2">
    <location>
        <begin position="121"/>
        <end position="171"/>
    </location>
</feature>
<proteinExistence type="inferred from homology"/>
<gene>
    <name evidence="3" type="ORF">ODALV1_LOCUS13543</name>
</gene>
<comment type="caution">
    <text evidence="3">The sequence shown here is derived from an EMBL/GenBank/DDBJ whole genome shotgun (WGS) entry which is preliminary data.</text>
</comment>
<evidence type="ECO:0000256" key="1">
    <source>
        <dbReference type="ARBA" id="ARBA00006062"/>
    </source>
</evidence>
<dbReference type="Pfam" id="PF15359">
    <property type="entry name" value="CDV3"/>
    <property type="match status" value="1"/>
</dbReference>
<feature type="region of interest" description="Disordered" evidence="2">
    <location>
        <begin position="1"/>
        <end position="242"/>
    </location>
</feature>
<name>A0ABP1QNU6_9HEXA</name>
<feature type="compositionally biased region" description="Acidic residues" evidence="2">
    <location>
        <begin position="233"/>
        <end position="242"/>
    </location>
</feature>
<accession>A0ABP1QNU6</accession>
<protein>
    <recommendedName>
        <fullName evidence="5">Protein CDV3</fullName>
    </recommendedName>
</protein>
<evidence type="ECO:0000313" key="3">
    <source>
        <dbReference type="EMBL" id="CAL8109631.1"/>
    </source>
</evidence>
<evidence type="ECO:0000256" key="2">
    <source>
        <dbReference type="SAM" id="MobiDB-lite"/>
    </source>
</evidence>
<dbReference type="EMBL" id="CAXLJM020000041">
    <property type="protein sequence ID" value="CAL8109631.1"/>
    <property type="molecule type" value="Genomic_DNA"/>
</dbReference>
<feature type="compositionally biased region" description="Acidic residues" evidence="2">
    <location>
        <begin position="90"/>
        <end position="99"/>
    </location>
</feature>
<sequence length="242" mass="25937">MADLDDFFAKRDKKKTKGKKFDTTDDLAKVLEQKAKEKKQKETGKSNYAQEGGRTSPGPGLPAAADDDEWLEAEDKAPDYTGLKIQELVLSDEDEEQENQEGKGEGEDPNNEGPWRKKKKSKDEEATAEKEGEAEETKEGSEEKADEETAKGGDGDDGDGSKDEEKVDSETKAYVPPSKRQETTATPSSEPPKSTSAYVPPSRRGAGAGTPSAPIGAASAVPKKKPGTVPTLGDEDSFPSLS</sequence>
<reference evidence="3 4" key="1">
    <citation type="submission" date="2024-08" db="EMBL/GenBank/DDBJ databases">
        <authorList>
            <person name="Cucini C."/>
            <person name="Frati F."/>
        </authorList>
    </citation>
    <scope>NUCLEOTIDE SEQUENCE [LARGE SCALE GENOMIC DNA]</scope>
</reference>
<feature type="compositionally biased region" description="Polar residues" evidence="2">
    <location>
        <begin position="183"/>
        <end position="197"/>
    </location>
</feature>
<evidence type="ECO:0000313" key="4">
    <source>
        <dbReference type="Proteomes" id="UP001642540"/>
    </source>
</evidence>
<organism evidence="3 4">
    <name type="scientific">Orchesella dallaii</name>
    <dbReference type="NCBI Taxonomy" id="48710"/>
    <lineage>
        <taxon>Eukaryota</taxon>
        <taxon>Metazoa</taxon>
        <taxon>Ecdysozoa</taxon>
        <taxon>Arthropoda</taxon>
        <taxon>Hexapoda</taxon>
        <taxon>Collembola</taxon>
        <taxon>Entomobryomorpha</taxon>
        <taxon>Entomobryoidea</taxon>
        <taxon>Orchesellidae</taxon>
        <taxon>Orchesellinae</taxon>
        <taxon>Orchesella</taxon>
    </lineage>
</organism>
<dbReference type="InterPro" id="IPR026806">
    <property type="entry name" value="CDV3"/>
</dbReference>
<dbReference type="PANTHER" id="PTHR16284">
    <property type="entry name" value="PROTEIN CDV3 HOMOLOG"/>
    <property type="match status" value="1"/>
</dbReference>
<dbReference type="PANTHER" id="PTHR16284:SF13">
    <property type="entry name" value="PROTEIN CDV3 HOMOLOG"/>
    <property type="match status" value="1"/>
</dbReference>